<dbReference type="GO" id="GO:0005833">
    <property type="term" value="C:hemoglobin complex"/>
    <property type="evidence" value="ECO:0000318"/>
    <property type="project" value="GO_Central"/>
</dbReference>
<dbReference type="FunFam" id="1.10.490.10:FF:000002">
    <property type="entry name" value="Hemoglobin subunit alpha"/>
    <property type="match status" value="1"/>
</dbReference>
<dbReference type="GO" id="GO:0019825">
    <property type="term" value="F:oxygen binding"/>
    <property type="evidence" value="ECO:0007669"/>
    <property type="project" value="InterPro"/>
</dbReference>
<organism evidence="11 12">
    <name type="scientific">Ornithorhynchus anatinus</name>
    <name type="common">Duckbill platypus</name>
    <dbReference type="NCBI Taxonomy" id="9258"/>
    <lineage>
        <taxon>Eukaryota</taxon>
        <taxon>Metazoa</taxon>
        <taxon>Chordata</taxon>
        <taxon>Craniata</taxon>
        <taxon>Vertebrata</taxon>
        <taxon>Euteleostomi</taxon>
        <taxon>Mammalia</taxon>
        <taxon>Monotremata</taxon>
        <taxon>Ornithorhynchidae</taxon>
        <taxon>Ornithorhynchus</taxon>
    </lineage>
</organism>
<comment type="function">
    <text evidence="1">Involved in oxygen transport from the lung to the various peripheral tissues.</text>
</comment>
<evidence type="ECO:0000256" key="6">
    <source>
        <dbReference type="ARBA" id="ARBA00022723"/>
    </source>
</evidence>
<dbReference type="Bgee" id="ENSOANG00000032212">
    <property type="expression patterns" value="Expressed in endometrium and 4 other cell types or tissues"/>
</dbReference>
<feature type="compositionally biased region" description="Gly residues" evidence="9">
    <location>
        <begin position="111"/>
        <end position="122"/>
    </location>
</feature>
<evidence type="ECO:0000256" key="5">
    <source>
        <dbReference type="ARBA" id="ARBA00022621"/>
    </source>
</evidence>
<dbReference type="InterPro" id="IPR009050">
    <property type="entry name" value="Globin-like_sf"/>
</dbReference>
<evidence type="ECO:0000313" key="11">
    <source>
        <dbReference type="Ensembl" id="ENSOANP00000036793.1"/>
    </source>
</evidence>
<keyword evidence="3 8" id="KW-0813">Transport</keyword>
<dbReference type="InterPro" id="IPR050056">
    <property type="entry name" value="Hemoglobin_oxygen_transport"/>
</dbReference>
<dbReference type="Ensembl" id="ENSOANT00000063440.1">
    <property type="protein sequence ID" value="ENSOANP00000036793.1"/>
    <property type="gene ID" value="ENSOANG00000032212.2"/>
</dbReference>
<evidence type="ECO:0000256" key="3">
    <source>
        <dbReference type="ARBA" id="ARBA00022448"/>
    </source>
</evidence>
<dbReference type="GO" id="GO:0015671">
    <property type="term" value="P:oxygen transport"/>
    <property type="evidence" value="ECO:0000318"/>
    <property type="project" value="GO_Central"/>
</dbReference>
<dbReference type="PRINTS" id="PR00612">
    <property type="entry name" value="ALPHAHAEM"/>
</dbReference>
<dbReference type="PANTHER" id="PTHR11442:SF48">
    <property type="entry name" value="HEMOGLOBIN SUBUNIT ALPHA"/>
    <property type="match status" value="1"/>
</dbReference>
<keyword evidence="6" id="KW-0479">Metal-binding</keyword>
<dbReference type="PANTHER" id="PTHR11442">
    <property type="entry name" value="HEMOGLOBIN FAMILY MEMBER"/>
    <property type="match status" value="1"/>
</dbReference>
<evidence type="ECO:0000256" key="4">
    <source>
        <dbReference type="ARBA" id="ARBA00022617"/>
    </source>
</evidence>
<name>A0A6I8N7A0_ORNAN</name>
<feature type="region of interest" description="Disordered" evidence="9">
    <location>
        <begin position="103"/>
        <end position="122"/>
    </location>
</feature>
<gene>
    <name evidence="11" type="primary">LOC100087121</name>
</gene>
<protein>
    <recommendedName>
        <fullName evidence="10">Globin domain-containing protein</fullName>
    </recommendedName>
</protein>
<dbReference type="AlphaFoldDB" id="A0A6I8N7A0"/>
<dbReference type="GO" id="GO:0031838">
    <property type="term" value="C:haptoglobin-hemoglobin complex"/>
    <property type="evidence" value="ECO:0000318"/>
    <property type="project" value="GO_Central"/>
</dbReference>
<evidence type="ECO:0000256" key="2">
    <source>
        <dbReference type="ARBA" id="ARBA00008705"/>
    </source>
</evidence>
<dbReference type="Proteomes" id="UP000002279">
    <property type="component" value="Unplaced"/>
</dbReference>
<proteinExistence type="inferred from homology"/>
<dbReference type="SUPFAM" id="SSF46458">
    <property type="entry name" value="Globin-like"/>
    <property type="match status" value="1"/>
</dbReference>
<evidence type="ECO:0000313" key="12">
    <source>
        <dbReference type="Proteomes" id="UP000002279"/>
    </source>
</evidence>
<comment type="similarity">
    <text evidence="2 8">Belongs to the globin family.</text>
</comment>
<dbReference type="InParanoid" id="A0A6I8N7A0"/>
<dbReference type="InterPro" id="IPR000971">
    <property type="entry name" value="Globin"/>
</dbReference>
<evidence type="ECO:0000256" key="1">
    <source>
        <dbReference type="ARBA" id="ARBA00003705"/>
    </source>
</evidence>
<dbReference type="GO" id="GO:0048821">
    <property type="term" value="P:erythrocyte development"/>
    <property type="evidence" value="ECO:0000318"/>
    <property type="project" value="GO_Central"/>
</dbReference>
<dbReference type="InterPro" id="IPR012292">
    <property type="entry name" value="Globin/Proto"/>
</dbReference>
<dbReference type="GO" id="GO:0005344">
    <property type="term" value="F:oxygen carrier activity"/>
    <property type="evidence" value="ECO:0000318"/>
    <property type="project" value="GO_Central"/>
</dbReference>
<dbReference type="InterPro" id="IPR002339">
    <property type="entry name" value="Hemoglobin_pi"/>
</dbReference>
<evidence type="ECO:0000256" key="9">
    <source>
        <dbReference type="SAM" id="MobiDB-lite"/>
    </source>
</evidence>
<dbReference type="Pfam" id="PF00042">
    <property type="entry name" value="Globin"/>
    <property type="match status" value="1"/>
</dbReference>
<evidence type="ECO:0000256" key="7">
    <source>
        <dbReference type="ARBA" id="ARBA00023004"/>
    </source>
</evidence>
<dbReference type="Gene3D" id="1.10.490.10">
    <property type="entry name" value="Globins"/>
    <property type="match status" value="1"/>
</dbReference>
<feature type="domain" description="Globin" evidence="10">
    <location>
        <begin position="2"/>
        <end position="181"/>
    </location>
</feature>
<reference evidence="11" key="1">
    <citation type="submission" date="2025-08" db="UniProtKB">
        <authorList>
            <consortium name="Ensembl"/>
        </authorList>
    </citation>
    <scope>IDENTIFICATION</scope>
    <source>
        <strain evidence="11">Glennie</strain>
    </source>
</reference>
<keyword evidence="7" id="KW-0408">Iron</keyword>
<accession>A0A6I8N7A0</accession>
<evidence type="ECO:0000256" key="8">
    <source>
        <dbReference type="RuleBase" id="RU000356"/>
    </source>
</evidence>
<dbReference type="GO" id="GO:0020037">
    <property type="term" value="F:heme binding"/>
    <property type="evidence" value="ECO:0000318"/>
    <property type="project" value="GO_Central"/>
</dbReference>
<sequence length="181" mass="19478">MGLTDGEKKEVAALWANVSGHEEEFGAEALDRLFLSFPPTKTYFPHFELSQGSAQVKAHGKKVADALTTAVAHLDDLDSTLSALSDLHAHKLRVDPINFKVSGEGSEGKGTRGTGCRGGGRRGMGSWGALGGGHRGDWRWTASHLCLLLARSCWLTASWSWWPDTFPPSSPPPPTPPWTSS</sequence>
<evidence type="ECO:0000259" key="10">
    <source>
        <dbReference type="PROSITE" id="PS01033"/>
    </source>
</evidence>
<dbReference type="GeneTree" id="ENSGT00940000154590"/>
<keyword evidence="4 8" id="KW-0349">Heme</keyword>
<reference evidence="11" key="2">
    <citation type="submission" date="2025-09" db="UniProtKB">
        <authorList>
            <consortium name="Ensembl"/>
        </authorList>
    </citation>
    <scope>IDENTIFICATION</scope>
    <source>
        <strain evidence="11">Glennie</strain>
    </source>
</reference>
<dbReference type="PROSITE" id="PS01033">
    <property type="entry name" value="GLOBIN"/>
    <property type="match status" value="1"/>
</dbReference>
<keyword evidence="5 8" id="KW-0561">Oxygen transport</keyword>
<keyword evidence="12" id="KW-1185">Reference proteome</keyword>
<dbReference type="PRINTS" id="PR00815">
    <property type="entry name" value="PIHAEM"/>
</dbReference>
<dbReference type="GO" id="GO:0005506">
    <property type="term" value="F:iron ion binding"/>
    <property type="evidence" value="ECO:0007669"/>
    <property type="project" value="InterPro"/>
</dbReference>
<dbReference type="InterPro" id="IPR002338">
    <property type="entry name" value="Hemoglobin_a-typ"/>
</dbReference>